<dbReference type="AlphaFoldDB" id="A0A453EHB5"/>
<proteinExistence type="predicted"/>
<protein>
    <submittedName>
        <fullName evidence="2">Uncharacterized protein</fullName>
    </submittedName>
</protein>
<dbReference type="Proteomes" id="UP000015105">
    <property type="component" value="Chromosome 3D"/>
</dbReference>
<dbReference type="EnsemblPlants" id="AET3Gv20341300.17">
    <property type="protein sequence ID" value="AET3Gv20341300.17"/>
    <property type="gene ID" value="AET3Gv20341300"/>
</dbReference>
<reference evidence="2" key="4">
    <citation type="submission" date="2019-03" db="UniProtKB">
        <authorList>
            <consortium name="EnsemblPlants"/>
        </authorList>
    </citation>
    <scope>IDENTIFICATION</scope>
</reference>
<reference evidence="3" key="1">
    <citation type="journal article" date="2014" name="Science">
        <title>Ancient hybridizations among the ancestral genomes of bread wheat.</title>
        <authorList>
            <consortium name="International Wheat Genome Sequencing Consortium,"/>
            <person name="Marcussen T."/>
            <person name="Sandve S.R."/>
            <person name="Heier L."/>
            <person name="Spannagl M."/>
            <person name="Pfeifer M."/>
            <person name="Jakobsen K.S."/>
            <person name="Wulff B.B."/>
            <person name="Steuernagel B."/>
            <person name="Mayer K.F."/>
            <person name="Olsen O.A."/>
        </authorList>
    </citation>
    <scope>NUCLEOTIDE SEQUENCE [LARGE SCALE GENOMIC DNA]</scope>
    <source>
        <strain evidence="3">cv. AL8/78</strain>
    </source>
</reference>
<evidence type="ECO:0000313" key="3">
    <source>
        <dbReference type="Proteomes" id="UP000015105"/>
    </source>
</evidence>
<reference evidence="3" key="2">
    <citation type="journal article" date="2017" name="Nat. Plants">
        <title>The Aegilops tauschii genome reveals multiple impacts of transposons.</title>
        <authorList>
            <person name="Zhao G."/>
            <person name="Zou C."/>
            <person name="Li K."/>
            <person name="Wang K."/>
            <person name="Li T."/>
            <person name="Gao L."/>
            <person name="Zhang X."/>
            <person name="Wang H."/>
            <person name="Yang Z."/>
            <person name="Liu X."/>
            <person name="Jiang W."/>
            <person name="Mao L."/>
            <person name="Kong X."/>
            <person name="Jiao Y."/>
            <person name="Jia J."/>
        </authorList>
    </citation>
    <scope>NUCLEOTIDE SEQUENCE [LARGE SCALE GENOMIC DNA]</scope>
    <source>
        <strain evidence="3">cv. AL8/78</strain>
    </source>
</reference>
<keyword evidence="3" id="KW-1185">Reference proteome</keyword>
<feature type="region of interest" description="Disordered" evidence="1">
    <location>
        <begin position="1"/>
        <end position="23"/>
    </location>
</feature>
<reference evidence="2" key="3">
    <citation type="journal article" date="2017" name="Nature">
        <title>Genome sequence of the progenitor of the wheat D genome Aegilops tauschii.</title>
        <authorList>
            <person name="Luo M.C."/>
            <person name="Gu Y.Q."/>
            <person name="Puiu D."/>
            <person name="Wang H."/>
            <person name="Twardziok S.O."/>
            <person name="Deal K.R."/>
            <person name="Huo N."/>
            <person name="Zhu T."/>
            <person name="Wang L."/>
            <person name="Wang Y."/>
            <person name="McGuire P.E."/>
            <person name="Liu S."/>
            <person name="Long H."/>
            <person name="Ramasamy R.K."/>
            <person name="Rodriguez J.C."/>
            <person name="Van S.L."/>
            <person name="Yuan L."/>
            <person name="Wang Z."/>
            <person name="Xia Z."/>
            <person name="Xiao L."/>
            <person name="Anderson O.D."/>
            <person name="Ouyang S."/>
            <person name="Liang Y."/>
            <person name="Zimin A.V."/>
            <person name="Pertea G."/>
            <person name="Qi P."/>
            <person name="Bennetzen J.L."/>
            <person name="Dai X."/>
            <person name="Dawson M.W."/>
            <person name="Muller H.G."/>
            <person name="Kugler K."/>
            <person name="Rivarola-Duarte L."/>
            <person name="Spannagl M."/>
            <person name="Mayer K.F.X."/>
            <person name="Lu F.H."/>
            <person name="Bevan M.W."/>
            <person name="Leroy P."/>
            <person name="Li P."/>
            <person name="You F.M."/>
            <person name="Sun Q."/>
            <person name="Liu Z."/>
            <person name="Lyons E."/>
            <person name="Wicker T."/>
            <person name="Salzberg S.L."/>
            <person name="Devos K.M."/>
            <person name="Dvorak J."/>
        </authorList>
    </citation>
    <scope>NUCLEOTIDE SEQUENCE [LARGE SCALE GENOMIC DNA]</scope>
    <source>
        <strain evidence="2">cv. AL8/78</strain>
    </source>
</reference>
<name>A0A453EHB5_AEGTS</name>
<accession>A0A453EHB5</accession>
<feature type="compositionally biased region" description="Basic residues" evidence="1">
    <location>
        <begin position="83"/>
        <end position="95"/>
    </location>
</feature>
<evidence type="ECO:0000256" key="1">
    <source>
        <dbReference type="SAM" id="MobiDB-lite"/>
    </source>
</evidence>
<reference evidence="2" key="5">
    <citation type="journal article" date="2021" name="G3 (Bethesda)">
        <title>Aegilops tauschii genome assembly Aet v5.0 features greater sequence contiguity and improved annotation.</title>
        <authorList>
            <person name="Wang L."/>
            <person name="Zhu T."/>
            <person name="Rodriguez J.C."/>
            <person name="Deal K.R."/>
            <person name="Dubcovsky J."/>
            <person name="McGuire P.E."/>
            <person name="Lux T."/>
            <person name="Spannagl M."/>
            <person name="Mayer K.F.X."/>
            <person name="Baldrich P."/>
            <person name="Meyers B.C."/>
            <person name="Huo N."/>
            <person name="Gu Y.Q."/>
            <person name="Zhou H."/>
            <person name="Devos K.M."/>
            <person name="Bennetzen J.L."/>
            <person name="Unver T."/>
            <person name="Budak H."/>
            <person name="Gulick P.J."/>
            <person name="Galiba G."/>
            <person name="Kalapos B."/>
            <person name="Nelson D.R."/>
            <person name="Li P."/>
            <person name="You F.M."/>
            <person name="Luo M.C."/>
            <person name="Dvorak J."/>
        </authorList>
    </citation>
    <scope>NUCLEOTIDE SEQUENCE [LARGE SCALE GENOMIC DNA]</scope>
    <source>
        <strain evidence="2">cv. AL8/78</strain>
    </source>
</reference>
<feature type="region of interest" description="Disordered" evidence="1">
    <location>
        <begin position="63"/>
        <end position="100"/>
    </location>
</feature>
<sequence length="196" mass="22697">IDRFARTQTPTSSSFRPNPPRVPNPLVCRRAMLLFSKRRRNGLHRRTALLPNRLMRWVMPHHQAPRCTPTSTTRSGGEEDAIHRRRGGRRRHVRARAPPGTWHAREARRLLGSIHRRIADNPAAEQEECFHGFKYMRVDAGRSTCFHHLPVSLESWAPSCDALQGCQPCCCRVQCRHLCAHLPLGRWSLHRDKFLK</sequence>
<dbReference type="Gramene" id="AET3Gv20341300.17">
    <property type="protein sequence ID" value="AET3Gv20341300.17"/>
    <property type="gene ID" value="AET3Gv20341300"/>
</dbReference>
<feature type="compositionally biased region" description="Polar residues" evidence="1">
    <location>
        <begin position="1"/>
        <end position="15"/>
    </location>
</feature>
<evidence type="ECO:0000313" key="2">
    <source>
        <dbReference type="EnsemblPlants" id="AET3Gv20341300.17"/>
    </source>
</evidence>
<organism evidence="2 3">
    <name type="scientific">Aegilops tauschii subsp. strangulata</name>
    <name type="common">Goatgrass</name>
    <dbReference type="NCBI Taxonomy" id="200361"/>
    <lineage>
        <taxon>Eukaryota</taxon>
        <taxon>Viridiplantae</taxon>
        <taxon>Streptophyta</taxon>
        <taxon>Embryophyta</taxon>
        <taxon>Tracheophyta</taxon>
        <taxon>Spermatophyta</taxon>
        <taxon>Magnoliopsida</taxon>
        <taxon>Liliopsida</taxon>
        <taxon>Poales</taxon>
        <taxon>Poaceae</taxon>
        <taxon>BOP clade</taxon>
        <taxon>Pooideae</taxon>
        <taxon>Triticodae</taxon>
        <taxon>Triticeae</taxon>
        <taxon>Triticinae</taxon>
        <taxon>Aegilops</taxon>
    </lineage>
</organism>